<feature type="region of interest" description="Disordered" evidence="1">
    <location>
        <begin position="527"/>
        <end position="583"/>
    </location>
</feature>
<comment type="caution">
    <text evidence="3">The sequence shown here is derived from an EMBL/GenBank/DDBJ whole genome shotgun (WGS) entry which is preliminary data.</text>
</comment>
<protein>
    <submittedName>
        <fullName evidence="3">Uncharacterized protein</fullName>
    </submittedName>
</protein>
<feature type="region of interest" description="Disordered" evidence="1">
    <location>
        <begin position="666"/>
        <end position="714"/>
    </location>
</feature>
<gene>
    <name evidence="3" type="ORF">KP509_07G097500</name>
</gene>
<feature type="compositionally biased region" description="Polar residues" evidence="1">
    <location>
        <begin position="396"/>
        <end position="405"/>
    </location>
</feature>
<accession>A0A8T2UKN1</accession>
<keyword evidence="2" id="KW-1133">Transmembrane helix</keyword>
<proteinExistence type="predicted"/>
<feature type="region of interest" description="Disordered" evidence="1">
    <location>
        <begin position="377"/>
        <end position="417"/>
    </location>
</feature>
<reference evidence="3" key="1">
    <citation type="submission" date="2021-08" db="EMBL/GenBank/DDBJ databases">
        <title>WGS assembly of Ceratopteris richardii.</title>
        <authorList>
            <person name="Marchant D.B."/>
            <person name="Chen G."/>
            <person name="Jenkins J."/>
            <person name="Shu S."/>
            <person name="Leebens-Mack J."/>
            <person name="Grimwood J."/>
            <person name="Schmutz J."/>
            <person name="Soltis P."/>
            <person name="Soltis D."/>
            <person name="Chen Z.-H."/>
        </authorList>
    </citation>
    <scope>NUCLEOTIDE SEQUENCE</scope>
    <source>
        <strain evidence="3">Whitten #5841</strain>
        <tissue evidence="3">Leaf</tissue>
    </source>
</reference>
<keyword evidence="2" id="KW-0812">Transmembrane</keyword>
<dbReference type="Proteomes" id="UP000825935">
    <property type="component" value="Chromosome 7"/>
</dbReference>
<feature type="compositionally biased region" description="Low complexity" evidence="1">
    <location>
        <begin position="558"/>
        <end position="568"/>
    </location>
</feature>
<feature type="transmembrane region" description="Helical" evidence="2">
    <location>
        <begin position="33"/>
        <end position="59"/>
    </location>
</feature>
<feature type="transmembrane region" description="Helical" evidence="2">
    <location>
        <begin position="92"/>
        <end position="115"/>
    </location>
</feature>
<keyword evidence="2" id="KW-0472">Membrane</keyword>
<evidence type="ECO:0000313" key="4">
    <source>
        <dbReference type="Proteomes" id="UP000825935"/>
    </source>
</evidence>
<sequence length="725" mass="79343">MSIVTLNHLICSINSQGKWLLATISLLFSLPALLPLICFLSFAFMLLLPLAGCALVGFLSWHRLCRQKSGSASSAPLSLLSSRNEKLQGKSLHLLLVKSGFVHFLLPFVIVSQLAKFVEWRETSVAYKVSDGDESDSDTVDMACHGASTLSMGEIDGVECRGRDDEIDNVCMWYNPLANMFDSEGDNTDSAISDQDGDNESEVWDCEYFSSGTSATNGSYEDRQGSMANVPHAIKRSPIIDESVERGITTISSSPEIVDFGPPSELDEMLAFSELESAKDSQHQMLTISKLESAMDSQDQNDYLSDLFNMDDSDDSFICNVDDETALFAEVQLEMEEYDAMLRMHGWDRPHSHRHLDCSIATGRNLLMEYSSQEDVSSDGCCTQELESPAGRSKEASVSSPLSTGSDWKSVSSTMSSSTSCTSGWSVWNKCPKIEHKAWQSNNSYEKGNALKGRRMNPIMPSQNGTNRERLASRKLLEGVQRASGCAEDTEAKRNGVSSSRVGRTAAVHADGAAKVWRAASSRCSELHRTNGVERREEEDFSAAAARKERWTVEDGRSAAARGSSSDMSGRRRRPQKSTSEAKITALSAYNDKKSPPTAVRRWFGGGCKSLSIEPSVANRRVVSGALRSSATAAHRADHAGMKSHVKEKKQLTPTMSDSATAVADAVSTGQPSTQYAGPGRPLRMPMTIDSRENRGTSVSRRAGPSTPHRTYSQLLDFWRGQELT</sequence>
<feature type="compositionally biased region" description="Basic and acidic residues" evidence="1">
    <location>
        <begin position="527"/>
        <end position="538"/>
    </location>
</feature>
<feature type="compositionally biased region" description="Low complexity" evidence="1">
    <location>
        <begin position="406"/>
        <end position="417"/>
    </location>
</feature>
<keyword evidence="4" id="KW-1185">Reference proteome</keyword>
<evidence type="ECO:0000256" key="1">
    <source>
        <dbReference type="SAM" id="MobiDB-lite"/>
    </source>
</evidence>
<evidence type="ECO:0000256" key="2">
    <source>
        <dbReference type="SAM" id="Phobius"/>
    </source>
</evidence>
<feature type="compositionally biased region" description="Basic and acidic residues" evidence="1">
    <location>
        <begin position="546"/>
        <end position="557"/>
    </location>
</feature>
<evidence type="ECO:0000313" key="3">
    <source>
        <dbReference type="EMBL" id="KAH7434025.1"/>
    </source>
</evidence>
<organism evidence="3 4">
    <name type="scientific">Ceratopteris richardii</name>
    <name type="common">Triangle waterfern</name>
    <dbReference type="NCBI Taxonomy" id="49495"/>
    <lineage>
        <taxon>Eukaryota</taxon>
        <taxon>Viridiplantae</taxon>
        <taxon>Streptophyta</taxon>
        <taxon>Embryophyta</taxon>
        <taxon>Tracheophyta</taxon>
        <taxon>Polypodiopsida</taxon>
        <taxon>Polypodiidae</taxon>
        <taxon>Polypodiales</taxon>
        <taxon>Pteridineae</taxon>
        <taxon>Pteridaceae</taxon>
        <taxon>Parkerioideae</taxon>
        <taxon>Ceratopteris</taxon>
    </lineage>
</organism>
<dbReference type="AlphaFoldDB" id="A0A8T2UKN1"/>
<name>A0A8T2UKN1_CERRI</name>
<dbReference type="EMBL" id="CM035412">
    <property type="protein sequence ID" value="KAH7434025.1"/>
    <property type="molecule type" value="Genomic_DNA"/>
</dbReference>